<dbReference type="AlphaFoldDB" id="H2Z1D0"/>
<dbReference type="InParanoid" id="H2Z1D0"/>
<protein>
    <recommendedName>
        <fullName evidence="3">Sulfotransferase</fullName>
        <ecNumber evidence="3">2.8.2.-</ecNumber>
    </recommendedName>
</protein>
<reference evidence="5" key="2">
    <citation type="submission" date="2025-08" db="UniProtKB">
        <authorList>
            <consortium name="Ensembl"/>
        </authorList>
    </citation>
    <scope>IDENTIFICATION</scope>
</reference>
<keyword evidence="2 3" id="KW-0808">Transferase</keyword>
<dbReference type="InterPro" id="IPR000863">
    <property type="entry name" value="Sulfotransferase_dom"/>
</dbReference>
<dbReference type="STRING" id="51511.ENSCSAVP00000011392"/>
<dbReference type="HOGENOM" id="CLU_027239_1_2_1"/>
<name>H2Z1D0_CIOSA</name>
<dbReference type="SUPFAM" id="SSF52540">
    <property type="entry name" value="P-loop containing nucleoside triphosphate hydrolases"/>
    <property type="match status" value="1"/>
</dbReference>
<keyword evidence="6" id="KW-1185">Reference proteome</keyword>
<dbReference type="InterPro" id="IPR027417">
    <property type="entry name" value="P-loop_NTPase"/>
</dbReference>
<evidence type="ECO:0000313" key="5">
    <source>
        <dbReference type="Ensembl" id="ENSCSAVP00000011392.1"/>
    </source>
</evidence>
<evidence type="ECO:0000259" key="4">
    <source>
        <dbReference type="Pfam" id="PF00685"/>
    </source>
</evidence>
<dbReference type="Pfam" id="PF00685">
    <property type="entry name" value="Sulfotransfer_1"/>
    <property type="match status" value="1"/>
</dbReference>
<evidence type="ECO:0000256" key="2">
    <source>
        <dbReference type="ARBA" id="ARBA00022679"/>
    </source>
</evidence>
<evidence type="ECO:0000313" key="6">
    <source>
        <dbReference type="Proteomes" id="UP000007875"/>
    </source>
</evidence>
<dbReference type="EC" id="2.8.2.-" evidence="3"/>
<dbReference type="OMA" id="IVETHES"/>
<dbReference type="Proteomes" id="UP000007875">
    <property type="component" value="Unassembled WGS sequence"/>
</dbReference>
<reference evidence="6" key="1">
    <citation type="submission" date="2003-08" db="EMBL/GenBank/DDBJ databases">
        <authorList>
            <person name="Birren B."/>
            <person name="Nusbaum C."/>
            <person name="Abebe A."/>
            <person name="Abouelleil A."/>
            <person name="Adekoya E."/>
            <person name="Ait-zahra M."/>
            <person name="Allen N."/>
            <person name="Allen T."/>
            <person name="An P."/>
            <person name="Anderson M."/>
            <person name="Anderson S."/>
            <person name="Arachchi H."/>
            <person name="Armbruster J."/>
            <person name="Bachantsang P."/>
            <person name="Baldwin J."/>
            <person name="Barry A."/>
            <person name="Bayul T."/>
            <person name="Blitshsteyn B."/>
            <person name="Bloom T."/>
            <person name="Blye J."/>
            <person name="Boguslavskiy L."/>
            <person name="Borowsky M."/>
            <person name="Boukhgalter B."/>
            <person name="Brunache A."/>
            <person name="Butler J."/>
            <person name="Calixte N."/>
            <person name="Calvo S."/>
            <person name="Camarata J."/>
            <person name="Campo K."/>
            <person name="Chang J."/>
            <person name="Cheshatsang Y."/>
            <person name="Citroen M."/>
            <person name="Collymore A."/>
            <person name="Considine T."/>
            <person name="Cook A."/>
            <person name="Cooke P."/>
            <person name="Corum B."/>
            <person name="Cuomo C."/>
            <person name="David R."/>
            <person name="Dawoe T."/>
            <person name="Degray S."/>
            <person name="Dodge S."/>
            <person name="Dooley K."/>
            <person name="Dorje P."/>
            <person name="Dorjee K."/>
            <person name="Dorris L."/>
            <person name="Duffey N."/>
            <person name="Dupes A."/>
            <person name="Elkins T."/>
            <person name="Engels R."/>
            <person name="Erickson J."/>
            <person name="Farina A."/>
            <person name="Faro S."/>
            <person name="Ferreira P."/>
            <person name="Fischer H."/>
            <person name="Fitzgerald M."/>
            <person name="Foley K."/>
            <person name="Gage D."/>
            <person name="Galagan J."/>
            <person name="Gearin G."/>
            <person name="Gnerre S."/>
            <person name="Gnirke A."/>
            <person name="Goyette A."/>
            <person name="Graham J."/>
            <person name="Grandbois E."/>
            <person name="Gyaltsen K."/>
            <person name="Hafez N."/>
            <person name="Hagopian D."/>
            <person name="Hagos B."/>
            <person name="Hall J."/>
            <person name="Hatcher B."/>
            <person name="Heller A."/>
            <person name="Higgins H."/>
            <person name="Honan T."/>
            <person name="Horn A."/>
            <person name="Houde N."/>
            <person name="Hughes L."/>
            <person name="Hulme W."/>
            <person name="Husby E."/>
            <person name="Iliev I."/>
            <person name="Jaffe D."/>
            <person name="Jones C."/>
            <person name="Kamal M."/>
            <person name="Kamat A."/>
            <person name="Kamvysselis M."/>
            <person name="Karlsson E."/>
            <person name="Kells C."/>
            <person name="Kieu A."/>
            <person name="Kisner P."/>
            <person name="Kodira C."/>
            <person name="Kulbokas E."/>
            <person name="Labutti K."/>
            <person name="Lama D."/>
            <person name="Landers T."/>
            <person name="Leger J."/>
            <person name="Levine S."/>
            <person name="Lewis D."/>
            <person name="Lewis T."/>
            <person name="Lindblad-toh K."/>
            <person name="Liu X."/>
            <person name="Lokyitsang T."/>
            <person name="Lokyitsang Y."/>
            <person name="Lucien O."/>
            <person name="Lui A."/>
            <person name="Ma L.J."/>
            <person name="Mabbitt R."/>
            <person name="Macdonald J."/>
            <person name="Maclean C."/>
            <person name="Major J."/>
            <person name="Manning J."/>
            <person name="Marabella R."/>
            <person name="Maru K."/>
            <person name="Matthews C."/>
            <person name="Mauceli E."/>
            <person name="Mccarthy M."/>
            <person name="Mcdonough S."/>
            <person name="Mcghee T."/>
            <person name="Meldrim J."/>
            <person name="Meneus L."/>
            <person name="Mesirov J."/>
            <person name="Mihalev A."/>
            <person name="Mihova T."/>
            <person name="Mikkelsen T."/>
            <person name="Mlenga V."/>
            <person name="Moru K."/>
            <person name="Mozes J."/>
            <person name="Mulrain L."/>
            <person name="Munson G."/>
            <person name="Naylor J."/>
            <person name="Newes C."/>
            <person name="Nguyen C."/>
            <person name="Nguyen N."/>
            <person name="Nguyen T."/>
            <person name="Nicol R."/>
            <person name="Nielsen C."/>
            <person name="Nizzari M."/>
            <person name="Norbu C."/>
            <person name="Norbu N."/>
            <person name="O'donnell P."/>
            <person name="Okoawo O."/>
            <person name="O'leary S."/>
            <person name="Omotosho B."/>
            <person name="O'neill K."/>
            <person name="Osman S."/>
            <person name="Parker S."/>
            <person name="Perrin D."/>
            <person name="Phunkhang P."/>
            <person name="Piqani B."/>
            <person name="Purcell S."/>
            <person name="Rachupka T."/>
            <person name="Ramasamy U."/>
            <person name="Rameau R."/>
            <person name="Ray V."/>
            <person name="Raymond C."/>
            <person name="Retta R."/>
            <person name="Richardson S."/>
            <person name="Rise C."/>
            <person name="Rodriguez J."/>
            <person name="Rogers J."/>
            <person name="Rogov P."/>
            <person name="Rutman M."/>
            <person name="Schupbach R."/>
            <person name="Seaman C."/>
            <person name="Settipalli S."/>
            <person name="Sharpe T."/>
            <person name="Sheridan J."/>
            <person name="Sherpa N."/>
            <person name="Shi J."/>
            <person name="Smirnov S."/>
            <person name="Smith C."/>
            <person name="Sougnez C."/>
            <person name="Spencer B."/>
            <person name="Stalker J."/>
            <person name="Stange-thomann N."/>
            <person name="Stavropoulos S."/>
            <person name="Stetson K."/>
            <person name="Stone C."/>
            <person name="Stone S."/>
            <person name="Stubbs M."/>
            <person name="Talamas J."/>
            <person name="Tchuinga P."/>
            <person name="Tenzing P."/>
            <person name="Tesfaye S."/>
            <person name="Theodore J."/>
            <person name="Thoulutsang Y."/>
            <person name="Topham K."/>
            <person name="Towey S."/>
            <person name="Tsamla T."/>
            <person name="Tsomo N."/>
            <person name="Vallee D."/>
            <person name="Vassiliev H."/>
            <person name="Venkataraman V."/>
            <person name="Vinson J."/>
            <person name="Vo A."/>
            <person name="Wade C."/>
            <person name="Wang S."/>
            <person name="Wangchuk T."/>
            <person name="Wangdi T."/>
            <person name="Whittaker C."/>
            <person name="Wilkinson J."/>
            <person name="Wu Y."/>
            <person name="Wyman D."/>
            <person name="Yadav S."/>
            <person name="Yang S."/>
            <person name="Yang X."/>
            <person name="Yeager S."/>
            <person name="Yee E."/>
            <person name="Young G."/>
            <person name="Zainoun J."/>
            <person name="Zembeck L."/>
            <person name="Zimmer A."/>
            <person name="Zody M."/>
            <person name="Lander E."/>
        </authorList>
    </citation>
    <scope>NUCLEOTIDE SEQUENCE [LARGE SCALE GENOMIC DNA]</scope>
</reference>
<accession>H2Z1D0</accession>
<evidence type="ECO:0000256" key="3">
    <source>
        <dbReference type="RuleBase" id="RU361155"/>
    </source>
</evidence>
<dbReference type="GO" id="GO:0008146">
    <property type="term" value="F:sulfotransferase activity"/>
    <property type="evidence" value="ECO:0007669"/>
    <property type="project" value="InterPro"/>
</dbReference>
<evidence type="ECO:0000256" key="1">
    <source>
        <dbReference type="ARBA" id="ARBA00005771"/>
    </source>
</evidence>
<organism evidence="5 6">
    <name type="scientific">Ciona savignyi</name>
    <name type="common">Pacific transparent sea squirt</name>
    <dbReference type="NCBI Taxonomy" id="51511"/>
    <lineage>
        <taxon>Eukaryota</taxon>
        <taxon>Metazoa</taxon>
        <taxon>Chordata</taxon>
        <taxon>Tunicata</taxon>
        <taxon>Ascidiacea</taxon>
        <taxon>Phlebobranchia</taxon>
        <taxon>Cionidae</taxon>
        <taxon>Ciona</taxon>
    </lineage>
</organism>
<dbReference type="Ensembl" id="ENSCSAVT00000011525.1">
    <property type="protein sequence ID" value="ENSCSAVP00000011392.1"/>
    <property type="gene ID" value="ENSCSAVG00000006661.1"/>
</dbReference>
<dbReference type="Gene3D" id="3.40.50.300">
    <property type="entry name" value="P-loop containing nucleotide triphosphate hydrolases"/>
    <property type="match status" value="1"/>
</dbReference>
<dbReference type="GeneTree" id="ENSGT00940000163815"/>
<dbReference type="PANTHER" id="PTHR11783">
    <property type="entry name" value="SULFOTRANSFERASE SULT"/>
    <property type="match status" value="1"/>
</dbReference>
<dbReference type="eggNOG" id="KOG1584">
    <property type="taxonomic scope" value="Eukaryota"/>
</dbReference>
<proteinExistence type="inferred from homology"/>
<feature type="domain" description="Sulfotransferase" evidence="4">
    <location>
        <begin position="89"/>
        <end position="340"/>
    </location>
</feature>
<reference evidence="5" key="3">
    <citation type="submission" date="2025-09" db="UniProtKB">
        <authorList>
            <consortium name="Ensembl"/>
        </authorList>
    </citation>
    <scope>IDENTIFICATION</scope>
</reference>
<comment type="similarity">
    <text evidence="1 3">Belongs to the sulfotransferase 1 family.</text>
</comment>
<sequence length="348" mass="40921">MGAPENIGQLCYLGCMKPTMNKKVLASLLAAATDYIPEGERPDLTEFIEYFLKEQTDVKINEWRGYRMWMGSSTETTKWAYEHWMPWKNDVIIAAYAKTGTTWVRNIVSHLIYRRNQQAMEMYKNLHAFLVYLETGTPIKFEVLDKLPWKRRILATHMPAQLLNMKRIKATGAKVICPIRNPKDQLVSWYNMAKKLPVPKNHKLVKSLYPRSWEEFLQVYTDGEQPLASKMGEWYPDYLLSWYKHKDDGNVHFVAYEDIKKDPSTEIRKIAEFLEVDITEEELDDVIFETSFSTMRRQSAHIEKKLDFYRKGEVGDWKNHLTVAQSEMIDAKIEEKLGHTDLKFTYEP</sequence>